<proteinExistence type="predicted"/>
<feature type="region of interest" description="Disordered" evidence="1">
    <location>
        <begin position="349"/>
        <end position="368"/>
    </location>
</feature>
<protein>
    <submittedName>
        <fullName evidence="2">Uncharacterized protein</fullName>
    </submittedName>
</protein>
<evidence type="ECO:0000256" key="1">
    <source>
        <dbReference type="SAM" id="MobiDB-lite"/>
    </source>
</evidence>
<gene>
    <name evidence="2" type="ORF">B0H15DRAFT_1027925</name>
</gene>
<feature type="compositionally biased region" description="Basic and acidic residues" evidence="1">
    <location>
        <begin position="710"/>
        <end position="730"/>
    </location>
</feature>
<feature type="compositionally biased region" description="Low complexity" evidence="1">
    <location>
        <begin position="173"/>
        <end position="189"/>
    </location>
</feature>
<feature type="region of interest" description="Disordered" evidence="1">
    <location>
        <begin position="56"/>
        <end position="87"/>
    </location>
</feature>
<feature type="region of interest" description="Disordered" evidence="1">
    <location>
        <begin position="700"/>
        <end position="746"/>
    </location>
</feature>
<feature type="region of interest" description="Disordered" evidence="1">
    <location>
        <begin position="566"/>
        <end position="588"/>
    </location>
</feature>
<feature type="region of interest" description="Disordered" evidence="1">
    <location>
        <begin position="447"/>
        <end position="538"/>
    </location>
</feature>
<evidence type="ECO:0000313" key="3">
    <source>
        <dbReference type="Proteomes" id="UP001222325"/>
    </source>
</evidence>
<feature type="compositionally biased region" description="Low complexity" evidence="1">
    <location>
        <begin position="220"/>
        <end position="245"/>
    </location>
</feature>
<dbReference type="Proteomes" id="UP001222325">
    <property type="component" value="Unassembled WGS sequence"/>
</dbReference>
<reference evidence="2" key="1">
    <citation type="submission" date="2023-03" db="EMBL/GenBank/DDBJ databases">
        <title>Massive genome expansion in bonnet fungi (Mycena s.s.) driven by repeated elements and novel gene families across ecological guilds.</title>
        <authorList>
            <consortium name="Lawrence Berkeley National Laboratory"/>
            <person name="Harder C.B."/>
            <person name="Miyauchi S."/>
            <person name="Viragh M."/>
            <person name="Kuo A."/>
            <person name="Thoen E."/>
            <person name="Andreopoulos B."/>
            <person name="Lu D."/>
            <person name="Skrede I."/>
            <person name="Drula E."/>
            <person name="Henrissat B."/>
            <person name="Morin E."/>
            <person name="Kohler A."/>
            <person name="Barry K."/>
            <person name="LaButti K."/>
            <person name="Morin E."/>
            <person name="Salamov A."/>
            <person name="Lipzen A."/>
            <person name="Mereny Z."/>
            <person name="Hegedus B."/>
            <person name="Baldrian P."/>
            <person name="Stursova M."/>
            <person name="Weitz H."/>
            <person name="Taylor A."/>
            <person name="Grigoriev I.V."/>
            <person name="Nagy L.G."/>
            <person name="Martin F."/>
            <person name="Kauserud H."/>
        </authorList>
    </citation>
    <scope>NUCLEOTIDE SEQUENCE</scope>
    <source>
        <strain evidence="2">CBHHK173m</strain>
    </source>
</reference>
<dbReference type="EMBL" id="JARJCN010000148">
    <property type="protein sequence ID" value="KAJ7068854.1"/>
    <property type="molecule type" value="Genomic_DNA"/>
</dbReference>
<evidence type="ECO:0000313" key="2">
    <source>
        <dbReference type="EMBL" id="KAJ7068854.1"/>
    </source>
</evidence>
<feature type="compositionally biased region" description="Basic and acidic residues" evidence="1">
    <location>
        <begin position="148"/>
        <end position="158"/>
    </location>
</feature>
<accession>A0AAD6XHX1</accession>
<sequence length="770" mass="82716">MHMRCRLWDARKALARPRPCGERCGNSALPSAPTLALPHTHVDKQLGMHCVPPFPVPRGSKAAGGGRRRRTTEGSSSALMHAAASAPYVRRAASSAVACPRRRRLGLIERAASPPPAASAPATAHAHAHARSAPASLERRRRRRRCSRPGESRAQRSCERRRRKVSPPPPRTPRNAPRAARAAPSANPRLDVYARLGHRCPAPSPTPDAAAPCRPPTPPLSTSEPTSPSPSRTAAAPAARIFAARRPARGSTARSASCLSRGPSGLRNRPSRRIRGIGAGGHEPIPSSRRRAHLPAARPAPSRCRARVAQHPPHPTPRAQPAYRAKSTTHLRRPSAPVPTCTSLSLATRAPAAHPAPPPKPPPRRSSRVALRRRGLAYNAAPPRYVLPFPARSRPRVRSSAAHPAPARPRVPPVWSVRALVRGAGLGPLLADTVERLARATPSPLCALWRTAPPSTSRESCGIRAPSSSPRPQPAVPPPTPLSVPRPVPRLRLRSLPRGRVPRARPNSTPAHAPPSLDPARRLAASPPPAPRAHLPCRARPIGTSRTRANRLHVAAPTRAAAQFSEPYAQRRSSRVRTRGSDAVQRVGTRRRPIRAAALLPPGLRARDSQPEFGGGSGGLVCPSRACCSERERGTRWMGRKSGGASKAAELGVSRQALDLRDQITHEQRFRPGMRTGSEAARELNRIEAERRGQLFVPVGRGQTQDWEDETKAGARETKNGGLRGHDSQRGSRRRGVRRNSRETIPYAAAGGVSRAAESGLIEGCGVARQ</sequence>
<dbReference type="AlphaFoldDB" id="A0AAD6XHX1"/>
<feature type="compositionally biased region" description="Pro residues" evidence="1">
    <location>
        <begin position="469"/>
        <end position="488"/>
    </location>
</feature>
<feature type="region of interest" description="Disordered" evidence="1">
    <location>
        <begin position="113"/>
        <end position="341"/>
    </location>
</feature>
<feature type="compositionally biased region" description="Basic residues" evidence="1">
    <location>
        <begin position="489"/>
        <end position="503"/>
    </location>
</feature>
<feature type="compositionally biased region" description="Low complexity" evidence="1">
    <location>
        <begin position="73"/>
        <end position="87"/>
    </location>
</feature>
<name>A0AAD6XHX1_9AGAR</name>
<organism evidence="2 3">
    <name type="scientific">Mycena belliarum</name>
    <dbReference type="NCBI Taxonomy" id="1033014"/>
    <lineage>
        <taxon>Eukaryota</taxon>
        <taxon>Fungi</taxon>
        <taxon>Dikarya</taxon>
        <taxon>Basidiomycota</taxon>
        <taxon>Agaricomycotina</taxon>
        <taxon>Agaricomycetes</taxon>
        <taxon>Agaricomycetidae</taxon>
        <taxon>Agaricales</taxon>
        <taxon>Marasmiineae</taxon>
        <taxon>Mycenaceae</taxon>
        <taxon>Mycena</taxon>
    </lineage>
</organism>
<comment type="caution">
    <text evidence="2">The sequence shown here is derived from an EMBL/GenBank/DDBJ whole genome shotgun (WGS) entry which is preliminary data.</text>
</comment>
<keyword evidence="3" id="KW-1185">Reference proteome</keyword>
<feature type="compositionally biased region" description="Low complexity" evidence="1">
    <location>
        <begin position="294"/>
        <end position="303"/>
    </location>
</feature>
<feature type="compositionally biased region" description="Low complexity" evidence="1">
    <location>
        <begin position="119"/>
        <end position="136"/>
    </location>
</feature>